<evidence type="ECO:0000313" key="12">
    <source>
        <dbReference type="Proteomes" id="UP000018001"/>
    </source>
</evidence>
<evidence type="ECO:0000256" key="10">
    <source>
        <dbReference type="SAM" id="Phobius"/>
    </source>
</evidence>
<evidence type="ECO:0000256" key="3">
    <source>
        <dbReference type="ARBA" id="ARBA00022617"/>
    </source>
</evidence>
<keyword evidence="7" id="KW-0503">Monooxygenase</keyword>
<name>V5FIP1_BYSSN</name>
<dbReference type="GO" id="GO:0020037">
    <property type="term" value="F:heme binding"/>
    <property type="evidence" value="ECO:0007669"/>
    <property type="project" value="InterPro"/>
</dbReference>
<proteinExistence type="inferred from homology"/>
<gene>
    <name evidence="11" type="ORF">PVAR5_0155</name>
</gene>
<dbReference type="Pfam" id="PF00067">
    <property type="entry name" value="p450"/>
    <property type="match status" value="1"/>
</dbReference>
<keyword evidence="10" id="KW-0472">Membrane</keyword>
<organism evidence="11 12">
    <name type="scientific">Byssochlamys spectabilis (strain No. 5 / NBRC 109023)</name>
    <name type="common">Paecilomyces variotii</name>
    <dbReference type="NCBI Taxonomy" id="1356009"/>
    <lineage>
        <taxon>Eukaryota</taxon>
        <taxon>Fungi</taxon>
        <taxon>Dikarya</taxon>
        <taxon>Ascomycota</taxon>
        <taxon>Pezizomycotina</taxon>
        <taxon>Eurotiomycetes</taxon>
        <taxon>Eurotiomycetidae</taxon>
        <taxon>Eurotiales</taxon>
        <taxon>Thermoascaceae</taxon>
        <taxon>Paecilomyces</taxon>
    </lineage>
</organism>
<dbReference type="PRINTS" id="PR00465">
    <property type="entry name" value="EP450IV"/>
</dbReference>
<dbReference type="PANTHER" id="PTHR24304">
    <property type="entry name" value="CYTOCHROME P450 FAMILY 7"/>
    <property type="match status" value="1"/>
</dbReference>
<reference evidence="12" key="1">
    <citation type="journal article" date="2014" name="Genome Announc.">
        <title>Draft genome sequence of the formaldehyde-resistant fungus Byssochlamys spectabilis No. 5 (anamorph Paecilomyces variotii No. 5) (NBRC109023).</title>
        <authorList>
            <person name="Oka T."/>
            <person name="Ekino K."/>
            <person name="Fukuda K."/>
            <person name="Nomura Y."/>
        </authorList>
    </citation>
    <scope>NUCLEOTIDE SEQUENCE [LARGE SCALE GENOMIC DNA]</scope>
    <source>
        <strain evidence="12">No. 5 / NBRC 109023</strain>
    </source>
</reference>
<evidence type="ECO:0000256" key="8">
    <source>
        <dbReference type="PIRSR" id="PIRSR602403-1"/>
    </source>
</evidence>
<dbReference type="EMBL" id="BAUL01000002">
    <property type="protein sequence ID" value="GAD91583.1"/>
    <property type="molecule type" value="Genomic_DNA"/>
</dbReference>
<dbReference type="InterPro" id="IPR036396">
    <property type="entry name" value="Cyt_P450_sf"/>
</dbReference>
<dbReference type="Proteomes" id="UP000018001">
    <property type="component" value="Unassembled WGS sequence"/>
</dbReference>
<keyword evidence="5" id="KW-0560">Oxidoreductase</keyword>
<evidence type="ECO:0000256" key="2">
    <source>
        <dbReference type="ARBA" id="ARBA00010617"/>
    </source>
</evidence>
<dbReference type="InterPro" id="IPR050529">
    <property type="entry name" value="CYP450_sterol_14alpha_dmase"/>
</dbReference>
<evidence type="ECO:0000313" key="11">
    <source>
        <dbReference type="EMBL" id="GAD91583.1"/>
    </source>
</evidence>
<dbReference type="InParanoid" id="V5FIP1"/>
<dbReference type="SUPFAM" id="SSF48264">
    <property type="entry name" value="Cytochrome P450"/>
    <property type="match status" value="1"/>
</dbReference>
<comment type="caution">
    <text evidence="11">The sequence shown here is derived from an EMBL/GenBank/DDBJ whole genome shotgun (WGS) entry which is preliminary data.</text>
</comment>
<dbReference type="CDD" id="cd11040">
    <property type="entry name" value="CYP7_CYP8-like"/>
    <property type="match status" value="1"/>
</dbReference>
<dbReference type="InterPro" id="IPR001128">
    <property type="entry name" value="Cyt_P450"/>
</dbReference>
<dbReference type="OrthoDB" id="3366823at2759"/>
<evidence type="ECO:0008006" key="13">
    <source>
        <dbReference type="Google" id="ProtNLM"/>
    </source>
</evidence>
<protein>
    <recommendedName>
        <fullName evidence="13">Cytochrome P450</fullName>
    </recommendedName>
</protein>
<evidence type="ECO:0000256" key="6">
    <source>
        <dbReference type="ARBA" id="ARBA00023004"/>
    </source>
</evidence>
<keyword evidence="4 8" id="KW-0479">Metal-binding</keyword>
<evidence type="ECO:0000256" key="5">
    <source>
        <dbReference type="ARBA" id="ARBA00023002"/>
    </source>
</evidence>
<dbReference type="HOGENOM" id="CLU_018012_2_1_1"/>
<keyword evidence="10" id="KW-0812">Transmembrane</keyword>
<evidence type="ECO:0000256" key="4">
    <source>
        <dbReference type="ARBA" id="ARBA00022723"/>
    </source>
</evidence>
<feature type="transmembrane region" description="Helical" evidence="10">
    <location>
        <begin position="20"/>
        <end position="42"/>
    </location>
</feature>
<evidence type="ECO:0000256" key="7">
    <source>
        <dbReference type="ARBA" id="ARBA00023033"/>
    </source>
</evidence>
<dbReference type="GO" id="GO:0005506">
    <property type="term" value="F:iron ion binding"/>
    <property type="evidence" value="ECO:0007669"/>
    <property type="project" value="InterPro"/>
</dbReference>
<sequence>MDQTFFPASNIGVMLNWQYAIYVLIPLACLFTYSIVLARGILTVRNKKDGSLPPTVPYTIPILRHLPAFIRDRERFLSKAIVQYGAYTPVRIHLLNRTMTVLSGAKNISTLFRNSRDLNNDHWQVQILVNAFGLPRVDGDFLLTDDTGINAQPHPNSTMTVADHRIFYLHHHTFATCLTGLSLEEMANQLVRTLSQRFSNSAIGHDSWTVTPDLYTNFIRKEVFHAAVTALCGAHIFELVPTLDEDFWAFDHSMPDLFQEVPRFLAPDAYRSRDKMKQNIRKWHDYANQHYDVAQAEDDKREWEEFFGSRVMRIRQKVFQRTPLTTDGYAADDLGMIWGANGNAIPAAGWCILEVIQRPDLYRLVLSEISECITVNPDSTDSKVSVDIPRLCSQPYLQSIYAETLRLRTGIVLSRVPTSDLTIDGWRFKKDEPIMASSWFSGRDASVWNTGAPDDAHPVTEFWPERFLVYPDDPDSGPIKKPGHQTSSKGPKTVEDHDLKPKFSLSNTTGSWIPYGGGAKICPGRHFAKQEILLVMALFLTMFEVELLMTPEETRDAMKPDQRYFMFGVMPPAGKIRARVRRKVL</sequence>
<comment type="cofactor">
    <cofactor evidence="1 8">
        <name>heme</name>
        <dbReference type="ChEBI" id="CHEBI:30413"/>
    </cofactor>
</comment>
<dbReference type="InterPro" id="IPR002403">
    <property type="entry name" value="Cyt_P450_E_grp-IV"/>
</dbReference>
<dbReference type="GO" id="GO:0016705">
    <property type="term" value="F:oxidoreductase activity, acting on paired donors, with incorporation or reduction of molecular oxygen"/>
    <property type="evidence" value="ECO:0007669"/>
    <property type="project" value="InterPro"/>
</dbReference>
<keyword evidence="12" id="KW-1185">Reference proteome</keyword>
<dbReference type="eggNOG" id="KOG0684">
    <property type="taxonomic scope" value="Eukaryota"/>
</dbReference>
<dbReference type="AlphaFoldDB" id="V5FIP1"/>
<evidence type="ECO:0000256" key="1">
    <source>
        <dbReference type="ARBA" id="ARBA00001971"/>
    </source>
</evidence>
<keyword evidence="10" id="KW-1133">Transmembrane helix</keyword>
<keyword evidence="3 8" id="KW-0349">Heme</keyword>
<dbReference type="Gene3D" id="1.10.630.10">
    <property type="entry name" value="Cytochrome P450"/>
    <property type="match status" value="1"/>
</dbReference>
<dbReference type="PANTHER" id="PTHR24304:SF2">
    <property type="entry name" value="24-HYDROXYCHOLESTEROL 7-ALPHA-HYDROXYLASE"/>
    <property type="match status" value="1"/>
</dbReference>
<dbReference type="GO" id="GO:0008395">
    <property type="term" value="F:steroid hydroxylase activity"/>
    <property type="evidence" value="ECO:0007669"/>
    <property type="project" value="TreeGrafter"/>
</dbReference>
<accession>V5FIP1</accession>
<comment type="similarity">
    <text evidence="2">Belongs to the cytochrome P450 family.</text>
</comment>
<evidence type="ECO:0000256" key="9">
    <source>
        <dbReference type="SAM" id="MobiDB-lite"/>
    </source>
</evidence>
<keyword evidence="6 8" id="KW-0408">Iron</keyword>
<feature type="binding site" description="axial binding residue" evidence="8">
    <location>
        <position position="522"/>
    </location>
    <ligand>
        <name>heme</name>
        <dbReference type="ChEBI" id="CHEBI:30413"/>
    </ligand>
    <ligandPart>
        <name>Fe</name>
        <dbReference type="ChEBI" id="CHEBI:18248"/>
    </ligandPart>
</feature>
<feature type="region of interest" description="Disordered" evidence="9">
    <location>
        <begin position="474"/>
        <end position="500"/>
    </location>
</feature>